<dbReference type="Pfam" id="PF07811">
    <property type="entry name" value="TadE"/>
    <property type="match status" value="1"/>
</dbReference>
<evidence type="ECO:0000313" key="3">
    <source>
        <dbReference type="EMBL" id="MBS4197907.1"/>
    </source>
</evidence>
<name>A0A942TJR0_9BACI</name>
<keyword evidence="1" id="KW-0472">Membrane</keyword>
<keyword evidence="1" id="KW-1133">Transmembrane helix</keyword>
<feature type="transmembrane region" description="Helical" evidence="1">
    <location>
        <begin position="12"/>
        <end position="35"/>
    </location>
</feature>
<dbReference type="Proteomes" id="UP000681414">
    <property type="component" value="Unassembled WGS sequence"/>
</dbReference>
<evidence type="ECO:0000313" key="4">
    <source>
        <dbReference type="Proteomes" id="UP000681414"/>
    </source>
</evidence>
<reference evidence="3 4" key="1">
    <citation type="submission" date="2021-05" db="EMBL/GenBank/DDBJ databases">
        <title>Novel Bacillus species.</title>
        <authorList>
            <person name="Liu G."/>
        </authorList>
    </citation>
    <scope>NUCLEOTIDE SEQUENCE [LARGE SCALE GENOMIC DNA]</scope>
    <source>
        <strain evidence="4">FJAT-49780</strain>
    </source>
</reference>
<sequence length="127" mass="13991">MIRNERGQSLVEFALVIPLFLLLLVGIIDFGRLLYSYTQLQLVTQETVRIGSLGGTDAEMVQYARQHAQLGNASQLSVSISPAESARKPGQYMTTTLSYPFDPILPLIDSIIPGSFMVKTSSTIRVE</sequence>
<evidence type="ECO:0000259" key="2">
    <source>
        <dbReference type="Pfam" id="PF07811"/>
    </source>
</evidence>
<comment type="caution">
    <text evidence="3">The sequence shown here is derived from an EMBL/GenBank/DDBJ whole genome shotgun (WGS) entry which is preliminary data.</text>
</comment>
<dbReference type="InterPro" id="IPR012495">
    <property type="entry name" value="TadE-like_dom"/>
</dbReference>
<protein>
    <submittedName>
        <fullName evidence="3">Pilus assembly protein</fullName>
    </submittedName>
</protein>
<feature type="domain" description="TadE-like" evidence="2">
    <location>
        <begin position="7"/>
        <end position="49"/>
    </location>
</feature>
<organism evidence="3 4">
    <name type="scientific">Lederbergia citri</name>
    <dbReference type="NCBI Taxonomy" id="2833580"/>
    <lineage>
        <taxon>Bacteria</taxon>
        <taxon>Bacillati</taxon>
        <taxon>Bacillota</taxon>
        <taxon>Bacilli</taxon>
        <taxon>Bacillales</taxon>
        <taxon>Bacillaceae</taxon>
        <taxon>Lederbergia</taxon>
    </lineage>
</organism>
<dbReference type="EMBL" id="JAGYPG010000006">
    <property type="protein sequence ID" value="MBS4197907.1"/>
    <property type="molecule type" value="Genomic_DNA"/>
</dbReference>
<evidence type="ECO:0000256" key="1">
    <source>
        <dbReference type="SAM" id="Phobius"/>
    </source>
</evidence>
<gene>
    <name evidence="3" type="ORF">KHA97_22985</name>
</gene>
<accession>A0A942TJR0</accession>
<dbReference type="AlphaFoldDB" id="A0A942TJR0"/>
<proteinExistence type="predicted"/>
<keyword evidence="1" id="KW-0812">Transmembrane</keyword>
<keyword evidence="4" id="KW-1185">Reference proteome</keyword>